<keyword evidence="3" id="KW-1185">Reference proteome</keyword>
<reference evidence="2 3" key="1">
    <citation type="submission" date="2018-05" db="EMBL/GenBank/DDBJ databases">
        <title>Whole genome sequencing for identification of molecular markers to develop diagnostic detection tools for the regulated plant pathogen Lachnellula willkommii.</title>
        <authorList>
            <person name="Giroux E."/>
            <person name="Bilodeau G."/>
        </authorList>
    </citation>
    <scope>NUCLEOTIDE SEQUENCE [LARGE SCALE GENOMIC DNA]</scope>
    <source>
        <strain evidence="2 3">CBS 625.97</strain>
    </source>
</reference>
<dbReference type="OrthoDB" id="2129288at2759"/>
<feature type="domain" description="Tautomerase cis-CaaD-like" evidence="1">
    <location>
        <begin position="1"/>
        <end position="135"/>
    </location>
</feature>
<dbReference type="InterPro" id="IPR028116">
    <property type="entry name" value="Cis-CaaD-like"/>
</dbReference>
<protein>
    <recommendedName>
        <fullName evidence="1">Tautomerase cis-CaaD-like domain-containing protein</fullName>
    </recommendedName>
</protein>
<sequence length="143" mass="16072">MPLWNIKHSPNLLSPSEKQSIAKAATSIYKSIGLPAFYVQVIFTEVPPISLFVGGEAHPKYANIEINHIARSIRGDEDKKRFLDSVDGVFTRLFEDKGASWEYFVGESERGLWKINGVHPPDEGSVLERKWAELNMPVKEGGF</sequence>
<dbReference type="SUPFAM" id="SSF55331">
    <property type="entry name" value="Tautomerase/MIF"/>
    <property type="match status" value="1"/>
</dbReference>
<dbReference type="Gene3D" id="3.30.429.10">
    <property type="entry name" value="Macrophage Migration Inhibitory Factor"/>
    <property type="match status" value="1"/>
</dbReference>
<proteinExistence type="predicted"/>
<dbReference type="EMBL" id="QGMG01000317">
    <property type="protein sequence ID" value="TVY54655.1"/>
    <property type="molecule type" value="Genomic_DNA"/>
</dbReference>
<evidence type="ECO:0000313" key="3">
    <source>
        <dbReference type="Proteomes" id="UP000481288"/>
    </source>
</evidence>
<evidence type="ECO:0000313" key="2">
    <source>
        <dbReference type="EMBL" id="TVY54655.1"/>
    </source>
</evidence>
<comment type="caution">
    <text evidence="2">The sequence shown here is derived from an EMBL/GenBank/DDBJ whole genome shotgun (WGS) entry which is preliminary data.</text>
</comment>
<evidence type="ECO:0000259" key="1">
    <source>
        <dbReference type="Pfam" id="PF14832"/>
    </source>
</evidence>
<organism evidence="2 3">
    <name type="scientific">Lachnellula cervina</name>
    <dbReference type="NCBI Taxonomy" id="1316786"/>
    <lineage>
        <taxon>Eukaryota</taxon>
        <taxon>Fungi</taxon>
        <taxon>Dikarya</taxon>
        <taxon>Ascomycota</taxon>
        <taxon>Pezizomycotina</taxon>
        <taxon>Leotiomycetes</taxon>
        <taxon>Helotiales</taxon>
        <taxon>Lachnaceae</taxon>
        <taxon>Lachnellula</taxon>
    </lineage>
</organism>
<dbReference type="InterPro" id="IPR014347">
    <property type="entry name" value="Tautomerase/MIF_sf"/>
</dbReference>
<dbReference type="AlphaFoldDB" id="A0A7D8UQI4"/>
<accession>A0A7D8UQI4</accession>
<gene>
    <name evidence="2" type="ORF">LCER1_G005806</name>
</gene>
<name>A0A7D8UQI4_9HELO</name>
<dbReference type="Proteomes" id="UP000481288">
    <property type="component" value="Unassembled WGS sequence"/>
</dbReference>
<dbReference type="Pfam" id="PF14832">
    <property type="entry name" value="Tautomerase_3"/>
    <property type="match status" value="1"/>
</dbReference>